<dbReference type="PROSITE" id="PS50987">
    <property type="entry name" value="HTH_ARSR_2"/>
    <property type="match status" value="1"/>
</dbReference>
<dbReference type="PANTHER" id="PTHR43132:SF6">
    <property type="entry name" value="HTH-TYPE TRANSCRIPTIONAL REPRESSOR CZRA"/>
    <property type="match status" value="1"/>
</dbReference>
<feature type="domain" description="HTH arsR-type" evidence="4">
    <location>
        <begin position="11"/>
        <end position="106"/>
    </location>
</feature>
<dbReference type="InterPro" id="IPR036390">
    <property type="entry name" value="WH_DNA-bd_sf"/>
</dbReference>
<reference evidence="5 6" key="1">
    <citation type="submission" date="2017-11" db="EMBL/GenBank/DDBJ databases">
        <title>Genome sequence of Lysinibacillus sphaericus, a lignin-degrading bacteria isolated from municipal solid waste soil.</title>
        <authorList>
            <person name="Persinoti G.F."/>
            <person name="Paixao D.A."/>
            <person name="Bugg T.D."/>
            <person name="Squina F.M."/>
        </authorList>
    </citation>
    <scope>NUCLEOTIDE SEQUENCE [LARGE SCALE GENOMIC DNA]</scope>
    <source>
        <strain evidence="5 6">A1</strain>
    </source>
</reference>
<dbReference type="GO" id="GO:0003700">
    <property type="term" value="F:DNA-binding transcription factor activity"/>
    <property type="evidence" value="ECO:0007669"/>
    <property type="project" value="InterPro"/>
</dbReference>
<name>A0A2S5D389_LYSSH</name>
<evidence type="ECO:0000256" key="1">
    <source>
        <dbReference type="ARBA" id="ARBA00023015"/>
    </source>
</evidence>
<dbReference type="EMBL" id="PGLV01000001">
    <property type="protein sequence ID" value="POZ57523.1"/>
    <property type="molecule type" value="Genomic_DNA"/>
</dbReference>
<dbReference type="PANTHER" id="PTHR43132">
    <property type="entry name" value="ARSENICAL RESISTANCE OPERON REPRESSOR ARSR-RELATED"/>
    <property type="match status" value="1"/>
</dbReference>
<evidence type="ECO:0000313" key="6">
    <source>
        <dbReference type="Proteomes" id="UP000237319"/>
    </source>
</evidence>
<comment type="caution">
    <text evidence="5">The sequence shown here is derived from an EMBL/GenBank/DDBJ whole genome shotgun (WGS) entry which is preliminary data.</text>
</comment>
<dbReference type="InterPro" id="IPR011991">
    <property type="entry name" value="ArsR-like_HTH"/>
</dbReference>
<accession>A0A2S5D389</accession>
<keyword evidence="2" id="KW-0238">DNA-binding</keyword>
<evidence type="ECO:0000256" key="3">
    <source>
        <dbReference type="ARBA" id="ARBA00023163"/>
    </source>
</evidence>
<protein>
    <submittedName>
        <fullName evidence="5">HTH-type transcriptional regulator KmtR</fullName>
    </submittedName>
</protein>
<dbReference type="CDD" id="cd00090">
    <property type="entry name" value="HTH_ARSR"/>
    <property type="match status" value="1"/>
</dbReference>
<dbReference type="SMART" id="SM00418">
    <property type="entry name" value="HTH_ARSR"/>
    <property type="match status" value="1"/>
</dbReference>
<dbReference type="PRINTS" id="PR00778">
    <property type="entry name" value="HTHARSR"/>
</dbReference>
<dbReference type="InterPro" id="IPR001845">
    <property type="entry name" value="HTH_ArsR_DNA-bd_dom"/>
</dbReference>
<evidence type="ECO:0000256" key="2">
    <source>
        <dbReference type="ARBA" id="ARBA00023125"/>
    </source>
</evidence>
<dbReference type="NCBIfam" id="NF033788">
    <property type="entry name" value="HTH_metalloreg"/>
    <property type="match status" value="1"/>
</dbReference>
<dbReference type="InterPro" id="IPR051011">
    <property type="entry name" value="Metal_resp_trans_reg"/>
</dbReference>
<dbReference type="InterPro" id="IPR036388">
    <property type="entry name" value="WH-like_DNA-bd_sf"/>
</dbReference>
<sequence>MSMDEFIGNQKAIHIFENLSLYFHGLGDPIRQQIIALLIDKESMNVTEITELIPMSRPNVSHHLKVLRQAGLLKVQKKGTQMFYSLEFDEVIALMKQLVHFVEEECQC</sequence>
<keyword evidence="1" id="KW-0805">Transcription regulation</keyword>
<dbReference type="GO" id="GO:0003677">
    <property type="term" value="F:DNA binding"/>
    <property type="evidence" value="ECO:0007669"/>
    <property type="project" value="UniProtKB-KW"/>
</dbReference>
<keyword evidence="3" id="KW-0804">Transcription</keyword>
<keyword evidence="6" id="KW-1185">Reference proteome</keyword>
<evidence type="ECO:0000259" key="4">
    <source>
        <dbReference type="PROSITE" id="PS50987"/>
    </source>
</evidence>
<dbReference type="Proteomes" id="UP000237319">
    <property type="component" value="Unassembled WGS sequence"/>
</dbReference>
<evidence type="ECO:0000313" key="5">
    <source>
        <dbReference type="EMBL" id="POZ57523.1"/>
    </source>
</evidence>
<dbReference type="Pfam" id="PF01022">
    <property type="entry name" value="HTH_5"/>
    <property type="match status" value="1"/>
</dbReference>
<dbReference type="AlphaFoldDB" id="A0A2S5D389"/>
<gene>
    <name evidence="5" type="primary">kmtR</name>
    <name evidence="5" type="ORF">LYSIN_02307</name>
</gene>
<proteinExistence type="predicted"/>
<dbReference type="Gene3D" id="1.10.10.10">
    <property type="entry name" value="Winged helix-like DNA-binding domain superfamily/Winged helix DNA-binding domain"/>
    <property type="match status" value="1"/>
</dbReference>
<dbReference type="SUPFAM" id="SSF46785">
    <property type="entry name" value="Winged helix' DNA-binding domain"/>
    <property type="match status" value="1"/>
</dbReference>
<organism evidence="5 6">
    <name type="scientific">Lysinibacillus sphaericus</name>
    <name type="common">Bacillus sphaericus</name>
    <dbReference type="NCBI Taxonomy" id="1421"/>
    <lineage>
        <taxon>Bacteria</taxon>
        <taxon>Bacillati</taxon>
        <taxon>Bacillota</taxon>
        <taxon>Bacilli</taxon>
        <taxon>Bacillales</taxon>
        <taxon>Bacillaceae</taxon>
        <taxon>Lysinibacillus</taxon>
    </lineage>
</organism>